<proteinExistence type="predicted"/>
<name>A0A0E9QTW6_ANGAN</name>
<evidence type="ECO:0000313" key="1">
    <source>
        <dbReference type="EMBL" id="JAH19548.1"/>
    </source>
</evidence>
<dbReference type="EMBL" id="GBXM01089029">
    <property type="protein sequence ID" value="JAH19548.1"/>
    <property type="molecule type" value="Transcribed_RNA"/>
</dbReference>
<reference evidence="1" key="1">
    <citation type="submission" date="2014-11" db="EMBL/GenBank/DDBJ databases">
        <authorList>
            <person name="Amaro Gonzalez C."/>
        </authorList>
    </citation>
    <scope>NUCLEOTIDE SEQUENCE</scope>
</reference>
<organism evidence="1">
    <name type="scientific">Anguilla anguilla</name>
    <name type="common">European freshwater eel</name>
    <name type="synonym">Muraena anguilla</name>
    <dbReference type="NCBI Taxonomy" id="7936"/>
    <lineage>
        <taxon>Eukaryota</taxon>
        <taxon>Metazoa</taxon>
        <taxon>Chordata</taxon>
        <taxon>Craniata</taxon>
        <taxon>Vertebrata</taxon>
        <taxon>Euteleostomi</taxon>
        <taxon>Actinopterygii</taxon>
        <taxon>Neopterygii</taxon>
        <taxon>Teleostei</taxon>
        <taxon>Anguilliformes</taxon>
        <taxon>Anguillidae</taxon>
        <taxon>Anguilla</taxon>
    </lineage>
</organism>
<dbReference type="AlphaFoldDB" id="A0A0E9QTW6"/>
<sequence>MKSINMCNVVYFIRIHMAARCYHPLFTSCLFLPCPTLASTQARACWDTLLGF</sequence>
<accession>A0A0E9QTW6</accession>
<reference evidence="1" key="2">
    <citation type="journal article" date="2015" name="Fish Shellfish Immunol.">
        <title>Early steps in the European eel (Anguilla anguilla)-Vibrio vulnificus interaction in the gills: Role of the RtxA13 toxin.</title>
        <authorList>
            <person name="Callol A."/>
            <person name="Pajuelo D."/>
            <person name="Ebbesson L."/>
            <person name="Teles M."/>
            <person name="MacKenzie S."/>
            <person name="Amaro C."/>
        </authorList>
    </citation>
    <scope>NUCLEOTIDE SEQUENCE</scope>
</reference>
<protein>
    <submittedName>
        <fullName evidence="1">Uncharacterized protein</fullName>
    </submittedName>
</protein>